<dbReference type="GO" id="GO:0005634">
    <property type="term" value="C:nucleus"/>
    <property type="evidence" value="ECO:0000318"/>
    <property type="project" value="GO_Central"/>
</dbReference>
<accession>A0A1S4C5S9</accession>
<dbReference type="GO" id="GO:0061630">
    <property type="term" value="F:ubiquitin protein ligase activity"/>
    <property type="evidence" value="ECO:0000318"/>
    <property type="project" value="GO_Central"/>
</dbReference>
<dbReference type="PaxDb" id="4097-A0A1S4C5S9"/>
<gene>
    <name evidence="10" type="primary">LOC107815470</name>
</gene>
<dbReference type="SMART" id="SM00184">
    <property type="entry name" value="RING"/>
    <property type="match status" value="2"/>
</dbReference>
<dbReference type="SUPFAM" id="SSF57850">
    <property type="entry name" value="RING/U-box"/>
    <property type="match status" value="2"/>
</dbReference>
<evidence type="ECO:0000256" key="7">
    <source>
        <dbReference type="ARBA" id="ARBA00022833"/>
    </source>
</evidence>
<dbReference type="SMR" id="A0A1S4C5S9"/>
<feature type="domain" description="RING-type" evidence="9">
    <location>
        <begin position="177"/>
        <end position="218"/>
    </location>
</feature>
<dbReference type="Gene3D" id="3.30.40.10">
    <property type="entry name" value="Zinc/RING finger domain, C3HC4 (zinc finger)"/>
    <property type="match status" value="2"/>
</dbReference>
<protein>
    <recommendedName>
        <fullName evidence="2">RING-type E3 ubiquitin transferase</fullName>
        <ecNumber evidence="2">2.3.2.27</ecNumber>
    </recommendedName>
</protein>
<keyword evidence="7" id="KW-0862">Zinc</keyword>
<evidence type="ECO:0000256" key="3">
    <source>
        <dbReference type="ARBA" id="ARBA00022679"/>
    </source>
</evidence>
<dbReference type="Pfam" id="PF13639">
    <property type="entry name" value="zf-RING_2"/>
    <property type="match status" value="2"/>
</dbReference>
<dbReference type="AlphaFoldDB" id="A0A1S4C5S9"/>
<dbReference type="GO" id="GO:0008270">
    <property type="term" value="F:zinc ion binding"/>
    <property type="evidence" value="ECO:0007669"/>
    <property type="project" value="UniProtKB-KW"/>
</dbReference>
<evidence type="ECO:0000256" key="6">
    <source>
        <dbReference type="ARBA" id="ARBA00022786"/>
    </source>
</evidence>
<keyword evidence="3" id="KW-0808">Transferase</keyword>
<feature type="domain" description="RING-type" evidence="9">
    <location>
        <begin position="71"/>
        <end position="113"/>
    </location>
</feature>
<organism evidence="10">
    <name type="scientific">Nicotiana tabacum</name>
    <name type="common">Common tobacco</name>
    <dbReference type="NCBI Taxonomy" id="4097"/>
    <lineage>
        <taxon>Eukaryota</taxon>
        <taxon>Viridiplantae</taxon>
        <taxon>Streptophyta</taxon>
        <taxon>Embryophyta</taxon>
        <taxon>Tracheophyta</taxon>
        <taxon>Spermatophyta</taxon>
        <taxon>Magnoliopsida</taxon>
        <taxon>eudicotyledons</taxon>
        <taxon>Gunneridae</taxon>
        <taxon>Pentapetalae</taxon>
        <taxon>asterids</taxon>
        <taxon>lamiids</taxon>
        <taxon>Solanales</taxon>
        <taxon>Solanaceae</taxon>
        <taxon>Nicotianoideae</taxon>
        <taxon>Nicotianeae</taxon>
        <taxon>Nicotiana</taxon>
    </lineage>
</organism>
<dbReference type="OrthoDB" id="1305789at2759"/>
<dbReference type="STRING" id="4097.A0A1S4C5S9"/>
<dbReference type="PANTHER" id="PTHR22937:SF156">
    <property type="entry name" value="RING-TYPE E3 UBIQUITIN TRANSFERASE"/>
    <property type="match status" value="1"/>
</dbReference>
<dbReference type="InterPro" id="IPR045191">
    <property type="entry name" value="MBR1/2-like"/>
</dbReference>
<dbReference type="OMA" id="WEITTYC"/>
<keyword evidence="6" id="KW-0833">Ubl conjugation pathway</keyword>
<dbReference type="PROSITE" id="PS50089">
    <property type="entry name" value="ZF_RING_2"/>
    <property type="match status" value="2"/>
</dbReference>
<sequence length="230" mass="27100">MSQDYQRPYYATLTLPNDVFHLQRMNQQQPDIPHDQTSGISNDTNMFEYWEITTYCDLDMDIDDGEERAACFICCFEFQNGDALVTLPCSDVFHLDCFYERLWRRRNDCPFCSAEVLPAHEVIVEEEEEEEEDDDDDDEFEDEEIVVEEKEEKFEVETRTYDASLMDINDEEEQETCAICLSEYQDEDTIGKLQCGHEFHFGCVNKWLQQKNACPFCRASVLPAHDWLHS</sequence>
<keyword evidence="4" id="KW-0479">Metal-binding</keyword>
<proteinExistence type="predicted"/>
<dbReference type="InterPro" id="IPR013083">
    <property type="entry name" value="Znf_RING/FYVE/PHD"/>
</dbReference>
<evidence type="ECO:0000256" key="1">
    <source>
        <dbReference type="ARBA" id="ARBA00000900"/>
    </source>
</evidence>
<evidence type="ECO:0000259" key="9">
    <source>
        <dbReference type="PROSITE" id="PS50089"/>
    </source>
</evidence>
<keyword evidence="5 8" id="KW-0863">Zinc-finger</keyword>
<comment type="catalytic activity">
    <reaction evidence="1">
        <text>S-ubiquitinyl-[E2 ubiquitin-conjugating enzyme]-L-cysteine + [acceptor protein]-L-lysine = [E2 ubiquitin-conjugating enzyme]-L-cysteine + N(6)-ubiquitinyl-[acceptor protein]-L-lysine.</text>
        <dbReference type="EC" id="2.3.2.27"/>
    </reaction>
</comment>
<dbReference type="EC" id="2.3.2.27" evidence="2"/>
<dbReference type="PANTHER" id="PTHR22937">
    <property type="entry name" value="E3 UBIQUITIN-PROTEIN LIGASE RNF165"/>
    <property type="match status" value="1"/>
</dbReference>
<reference evidence="10" key="1">
    <citation type="submission" date="2025-08" db="UniProtKB">
        <authorList>
            <consortium name="RefSeq"/>
        </authorList>
    </citation>
    <scope>IDENTIFICATION</scope>
</reference>
<evidence type="ECO:0000313" key="10">
    <source>
        <dbReference type="RefSeq" id="XP_016496540.1"/>
    </source>
</evidence>
<dbReference type="KEGG" id="nta:107815470"/>
<evidence type="ECO:0000256" key="5">
    <source>
        <dbReference type="ARBA" id="ARBA00022771"/>
    </source>
</evidence>
<dbReference type="InterPro" id="IPR001841">
    <property type="entry name" value="Znf_RING"/>
</dbReference>
<evidence type="ECO:0000256" key="2">
    <source>
        <dbReference type="ARBA" id="ARBA00012483"/>
    </source>
</evidence>
<evidence type="ECO:0000256" key="4">
    <source>
        <dbReference type="ARBA" id="ARBA00022723"/>
    </source>
</evidence>
<name>A0A1S4C5S9_TOBAC</name>
<evidence type="ECO:0000256" key="8">
    <source>
        <dbReference type="PROSITE-ProRule" id="PRU00175"/>
    </source>
</evidence>
<dbReference type="RefSeq" id="XP_016496540.1">
    <property type="nucleotide sequence ID" value="XM_016641054.1"/>
</dbReference>